<dbReference type="FunFam" id="1.25.40.10:FF:000090">
    <property type="entry name" value="Pentatricopeptide repeat-containing protein, chloroplastic"/>
    <property type="match status" value="1"/>
</dbReference>
<dbReference type="NCBIfam" id="TIGR00756">
    <property type="entry name" value="PPR"/>
    <property type="match status" value="2"/>
</dbReference>
<comment type="caution">
    <text evidence="3">The sequence shown here is derived from an EMBL/GenBank/DDBJ whole genome shotgun (WGS) entry which is preliminary data.</text>
</comment>
<evidence type="ECO:0000313" key="3">
    <source>
        <dbReference type="EMBL" id="RDX75652.1"/>
    </source>
</evidence>
<keyword evidence="4" id="KW-1185">Reference proteome</keyword>
<name>A0A371FBJ7_MUCPR</name>
<dbReference type="PROSITE" id="PS51375">
    <property type="entry name" value="PPR"/>
    <property type="match status" value="1"/>
</dbReference>
<dbReference type="GO" id="GO:0003723">
    <property type="term" value="F:RNA binding"/>
    <property type="evidence" value="ECO:0007669"/>
    <property type="project" value="InterPro"/>
</dbReference>
<reference evidence="3" key="1">
    <citation type="submission" date="2018-05" db="EMBL/GenBank/DDBJ databases">
        <title>Draft genome of Mucuna pruriens seed.</title>
        <authorList>
            <person name="Nnadi N.E."/>
            <person name="Vos R."/>
            <person name="Hasami M.H."/>
            <person name="Devisetty U.K."/>
            <person name="Aguiy J.C."/>
        </authorList>
    </citation>
    <scope>NUCLEOTIDE SEQUENCE [LARGE SCALE GENOMIC DNA]</scope>
    <source>
        <strain evidence="3">JCA_2017</strain>
    </source>
</reference>
<dbReference type="Pfam" id="PF13041">
    <property type="entry name" value="PPR_2"/>
    <property type="match status" value="1"/>
</dbReference>
<dbReference type="PANTHER" id="PTHR47926:SF362">
    <property type="entry name" value="DYW DOMAIN-CONTAINING PROTEIN"/>
    <property type="match status" value="1"/>
</dbReference>
<gene>
    <name evidence="3" type="primary">DOT4</name>
    <name evidence="3" type="ORF">CR513_44441</name>
</gene>
<protein>
    <submittedName>
        <fullName evidence="3">Pentatricopeptide repeat-containing protein DOT4, chloroplastic</fullName>
    </submittedName>
</protein>
<proteinExistence type="predicted"/>
<evidence type="ECO:0000256" key="1">
    <source>
        <dbReference type="ARBA" id="ARBA00022737"/>
    </source>
</evidence>
<dbReference type="Pfam" id="PF20431">
    <property type="entry name" value="E_motif"/>
    <property type="match status" value="1"/>
</dbReference>
<dbReference type="SUPFAM" id="SSF48452">
    <property type="entry name" value="TPR-like"/>
    <property type="match status" value="1"/>
</dbReference>
<dbReference type="InterPro" id="IPR046848">
    <property type="entry name" value="E_motif"/>
</dbReference>
<dbReference type="PANTHER" id="PTHR47926">
    <property type="entry name" value="PENTATRICOPEPTIDE REPEAT-CONTAINING PROTEIN"/>
    <property type="match status" value="1"/>
</dbReference>
<dbReference type="Proteomes" id="UP000257109">
    <property type="component" value="Unassembled WGS sequence"/>
</dbReference>
<dbReference type="InterPro" id="IPR046960">
    <property type="entry name" value="PPR_At4g14850-like_plant"/>
</dbReference>
<dbReference type="AlphaFoldDB" id="A0A371FBJ7"/>
<accession>A0A371FBJ7</accession>
<evidence type="ECO:0000313" key="4">
    <source>
        <dbReference type="Proteomes" id="UP000257109"/>
    </source>
</evidence>
<dbReference type="GO" id="GO:0009451">
    <property type="term" value="P:RNA modification"/>
    <property type="evidence" value="ECO:0007669"/>
    <property type="project" value="InterPro"/>
</dbReference>
<sequence length="221" mass="24798">MDFCGDITNQALQLLGGTIRQLKPDDNTMACVLPTCAGLAALEKGRDTWAHIEKRDLISWTAMIAGYGMHGFGKEAISTFEKMRIAGIEPEESSFTSILYAYSHSKLLKEGWKFFSSMRSECNIEPKLEHYACMADLLVHSGNLSKAYKFIKTMPIKADATISGALLSGCRIHHDVELAEKVTEHIFELEPENTRYYVLLANVYAEAEKLEEVKKVKKKGR</sequence>
<evidence type="ECO:0000256" key="2">
    <source>
        <dbReference type="PROSITE-ProRule" id="PRU00708"/>
    </source>
</evidence>
<dbReference type="InterPro" id="IPR002885">
    <property type="entry name" value="PPR_rpt"/>
</dbReference>
<dbReference type="Gene3D" id="1.25.40.10">
    <property type="entry name" value="Tetratricopeptide repeat domain"/>
    <property type="match status" value="1"/>
</dbReference>
<dbReference type="EMBL" id="QJKJ01009763">
    <property type="protein sequence ID" value="RDX75652.1"/>
    <property type="molecule type" value="Genomic_DNA"/>
</dbReference>
<organism evidence="3 4">
    <name type="scientific">Mucuna pruriens</name>
    <name type="common">Velvet bean</name>
    <name type="synonym">Dolichos pruriens</name>
    <dbReference type="NCBI Taxonomy" id="157652"/>
    <lineage>
        <taxon>Eukaryota</taxon>
        <taxon>Viridiplantae</taxon>
        <taxon>Streptophyta</taxon>
        <taxon>Embryophyta</taxon>
        <taxon>Tracheophyta</taxon>
        <taxon>Spermatophyta</taxon>
        <taxon>Magnoliopsida</taxon>
        <taxon>eudicotyledons</taxon>
        <taxon>Gunneridae</taxon>
        <taxon>Pentapetalae</taxon>
        <taxon>rosids</taxon>
        <taxon>fabids</taxon>
        <taxon>Fabales</taxon>
        <taxon>Fabaceae</taxon>
        <taxon>Papilionoideae</taxon>
        <taxon>50 kb inversion clade</taxon>
        <taxon>NPAAA clade</taxon>
        <taxon>indigoferoid/millettioid clade</taxon>
        <taxon>Phaseoleae</taxon>
        <taxon>Mucuna</taxon>
    </lineage>
</organism>
<feature type="non-terminal residue" evidence="3">
    <location>
        <position position="1"/>
    </location>
</feature>
<keyword evidence="1" id="KW-0677">Repeat</keyword>
<dbReference type="InterPro" id="IPR011990">
    <property type="entry name" value="TPR-like_helical_dom_sf"/>
</dbReference>
<feature type="repeat" description="PPR" evidence="2">
    <location>
        <begin position="56"/>
        <end position="90"/>
    </location>
</feature>
<dbReference type="OrthoDB" id="1435680at2759"/>